<organism evidence="1 2">
    <name type="scientific">Tanacetum coccineum</name>
    <dbReference type="NCBI Taxonomy" id="301880"/>
    <lineage>
        <taxon>Eukaryota</taxon>
        <taxon>Viridiplantae</taxon>
        <taxon>Streptophyta</taxon>
        <taxon>Embryophyta</taxon>
        <taxon>Tracheophyta</taxon>
        <taxon>Spermatophyta</taxon>
        <taxon>Magnoliopsida</taxon>
        <taxon>eudicotyledons</taxon>
        <taxon>Gunneridae</taxon>
        <taxon>Pentapetalae</taxon>
        <taxon>asterids</taxon>
        <taxon>campanulids</taxon>
        <taxon>Asterales</taxon>
        <taxon>Asteraceae</taxon>
        <taxon>Asteroideae</taxon>
        <taxon>Anthemideae</taxon>
        <taxon>Anthemidinae</taxon>
        <taxon>Tanacetum</taxon>
    </lineage>
</organism>
<comment type="caution">
    <text evidence="1">The sequence shown here is derived from an EMBL/GenBank/DDBJ whole genome shotgun (WGS) entry which is preliminary data.</text>
</comment>
<keyword evidence="2" id="KW-1185">Reference proteome</keyword>
<name>A0ABQ5J797_9ASTR</name>
<sequence length="140" mass="15998">MVTKMVIEMGVRESGSRRIVHTARGCTYKEFLNCQPLNFKGTKGAVVLACWFEKMEYVFHISNCTVKCQVKYATCTLLYSALTWWNSHVWTVGHDAAYDMSWKDLIKMITEAYCLRNGIQKLESELCYLTVKGADVVGYA</sequence>
<protein>
    <recommendedName>
        <fullName evidence="3">Reverse transcriptase domain-containing protein</fullName>
    </recommendedName>
</protein>
<reference evidence="1" key="1">
    <citation type="journal article" date="2022" name="Int. J. Mol. Sci.">
        <title>Draft Genome of Tanacetum Coccineum: Genomic Comparison of Closely Related Tanacetum-Family Plants.</title>
        <authorList>
            <person name="Yamashiro T."/>
            <person name="Shiraishi A."/>
            <person name="Nakayama K."/>
            <person name="Satake H."/>
        </authorList>
    </citation>
    <scope>NUCLEOTIDE SEQUENCE</scope>
</reference>
<evidence type="ECO:0000313" key="2">
    <source>
        <dbReference type="Proteomes" id="UP001151760"/>
    </source>
</evidence>
<reference evidence="1" key="2">
    <citation type="submission" date="2022-01" db="EMBL/GenBank/DDBJ databases">
        <authorList>
            <person name="Yamashiro T."/>
            <person name="Shiraishi A."/>
            <person name="Satake H."/>
            <person name="Nakayama K."/>
        </authorList>
    </citation>
    <scope>NUCLEOTIDE SEQUENCE</scope>
</reference>
<gene>
    <name evidence="1" type="ORF">Tco_1123838</name>
</gene>
<evidence type="ECO:0008006" key="3">
    <source>
        <dbReference type="Google" id="ProtNLM"/>
    </source>
</evidence>
<dbReference type="EMBL" id="BQNB010021536">
    <property type="protein sequence ID" value="GJU07408.1"/>
    <property type="molecule type" value="Genomic_DNA"/>
</dbReference>
<accession>A0ABQ5J797</accession>
<proteinExistence type="predicted"/>
<evidence type="ECO:0000313" key="1">
    <source>
        <dbReference type="EMBL" id="GJU07408.1"/>
    </source>
</evidence>
<dbReference type="Proteomes" id="UP001151760">
    <property type="component" value="Unassembled WGS sequence"/>
</dbReference>